<feature type="transmembrane region" description="Helical" evidence="1">
    <location>
        <begin position="316"/>
        <end position="337"/>
    </location>
</feature>
<keyword evidence="1" id="KW-0812">Transmembrane</keyword>
<feature type="transmembrane region" description="Helical" evidence="1">
    <location>
        <begin position="390"/>
        <end position="407"/>
    </location>
</feature>
<dbReference type="Proteomes" id="UP000887222">
    <property type="component" value="Unassembled WGS sequence"/>
</dbReference>
<dbReference type="RefSeq" id="WP_220808341.1">
    <property type="nucleotide sequence ID" value="NZ_BPMK01000009.1"/>
</dbReference>
<evidence type="ECO:0000256" key="1">
    <source>
        <dbReference type="SAM" id="Phobius"/>
    </source>
</evidence>
<feature type="transmembrane region" description="Helical" evidence="1">
    <location>
        <begin position="20"/>
        <end position="49"/>
    </location>
</feature>
<feature type="transmembrane region" description="Helical" evidence="1">
    <location>
        <begin position="115"/>
        <end position="140"/>
    </location>
</feature>
<dbReference type="PANTHER" id="PTHR35342">
    <property type="entry name" value="TRICARBOXYLIC TRANSPORT PROTEIN"/>
    <property type="match status" value="1"/>
</dbReference>
<accession>A0ABQ4Q554</accession>
<feature type="domain" description="DUF112" evidence="2">
    <location>
        <begin position="20"/>
        <end position="438"/>
    </location>
</feature>
<keyword evidence="1" id="KW-1133">Transmembrane helix</keyword>
<organism evidence="3 4">
    <name type="scientific">Noviherbaspirillum aridicola</name>
    <dbReference type="NCBI Taxonomy" id="2849687"/>
    <lineage>
        <taxon>Bacteria</taxon>
        <taxon>Pseudomonadati</taxon>
        <taxon>Pseudomonadota</taxon>
        <taxon>Betaproteobacteria</taxon>
        <taxon>Burkholderiales</taxon>
        <taxon>Oxalobacteraceae</taxon>
        <taxon>Noviherbaspirillum</taxon>
    </lineage>
</organism>
<keyword evidence="4" id="KW-1185">Reference proteome</keyword>
<evidence type="ECO:0000313" key="3">
    <source>
        <dbReference type="EMBL" id="GIZ52172.1"/>
    </source>
</evidence>
<protein>
    <submittedName>
        <fullName evidence="3">Tripartite tricarboxylate transporter TctA</fullName>
    </submittedName>
</protein>
<proteinExistence type="predicted"/>
<feature type="transmembrane region" description="Helical" evidence="1">
    <location>
        <begin position="61"/>
        <end position="82"/>
    </location>
</feature>
<feature type="transmembrane region" description="Helical" evidence="1">
    <location>
        <begin position="357"/>
        <end position="378"/>
    </location>
</feature>
<gene>
    <name evidence="3" type="ORF">NCCP691_21860</name>
</gene>
<sequence>MEAFNSLLSGFEVALTLQNLLLGLIGVTLGTLVGVLPGVGPALTVALLLPATSGFDPTGALIMFAGIYYGAMYGGSTTSILLNTPGESATIVTALEGNIMAKAGRGGPALSTAAIGSFVAGTLSVLMLTLVAPLVVDLALKFGPAEYFAVMVLAFATVSTLLGASIARGLASLFFGLFIGLIGIDGQTGQSRYTMGIPELLDGIDVVVAAVGLFAVGETLYLATYLNKSEDRLEQLKGSIWMSAADWARSWKPWLRGTVLGFPIGAMPAGGSEIPTFMSYALEKRLSRHPEEFGKGAIEGVAGPEAANNAASTGTLAMLLTIGLPTSATAAIVLAAFQQYGLQPGPLLFASQPQLVWGLIASMYIGNVLLLVLNLPLVGLWIRLLSIPRPLLYGGILIFATLGAYGIRNSWFDLLLLYIIGLIGFLMRRYDIPVAPTIVGMILGPMAEQQLRRALSISQGDPSVFVTRPISAALLALTVAAVVGPLLLKRRARRKDAPSAPR</sequence>
<evidence type="ECO:0000313" key="4">
    <source>
        <dbReference type="Proteomes" id="UP000887222"/>
    </source>
</evidence>
<reference evidence="3 4" key="1">
    <citation type="journal article" date="2022" name="Int. J. Syst. Evol. Microbiol.">
        <title>Noviherbaspirillum aridicola sp. nov., isolated from an arid soil in Pakistan.</title>
        <authorList>
            <person name="Khan I.U."/>
            <person name="Saqib M."/>
            <person name="Amin A."/>
            <person name="Hussain F."/>
            <person name="Li L."/>
            <person name="Liu Y.H."/>
            <person name="Fang B.Z."/>
            <person name="Ahmed I."/>
            <person name="Li W.J."/>
        </authorList>
    </citation>
    <scope>NUCLEOTIDE SEQUENCE [LARGE SCALE GENOMIC DNA]</scope>
    <source>
        <strain evidence="3 4">NCCP-691</strain>
    </source>
</reference>
<dbReference type="PANTHER" id="PTHR35342:SF5">
    <property type="entry name" value="TRICARBOXYLIC TRANSPORT PROTEIN"/>
    <property type="match status" value="1"/>
</dbReference>
<keyword evidence="1" id="KW-0472">Membrane</keyword>
<evidence type="ECO:0000259" key="2">
    <source>
        <dbReference type="Pfam" id="PF01970"/>
    </source>
</evidence>
<dbReference type="InterPro" id="IPR002823">
    <property type="entry name" value="DUF112_TM"/>
</dbReference>
<name>A0ABQ4Q554_9BURK</name>
<comment type="caution">
    <text evidence="3">The sequence shown here is derived from an EMBL/GenBank/DDBJ whole genome shotgun (WGS) entry which is preliminary data.</text>
</comment>
<dbReference type="Pfam" id="PF01970">
    <property type="entry name" value="TctA"/>
    <property type="match status" value="1"/>
</dbReference>
<feature type="transmembrane region" description="Helical" evidence="1">
    <location>
        <begin position="470"/>
        <end position="488"/>
    </location>
</feature>
<dbReference type="EMBL" id="BPMK01000009">
    <property type="protein sequence ID" value="GIZ52172.1"/>
    <property type="molecule type" value="Genomic_DNA"/>
</dbReference>
<feature type="transmembrane region" description="Helical" evidence="1">
    <location>
        <begin position="152"/>
        <end position="184"/>
    </location>
</feature>
<feature type="transmembrane region" description="Helical" evidence="1">
    <location>
        <begin position="204"/>
        <end position="226"/>
    </location>
</feature>